<feature type="domain" description="BLUF" evidence="1">
    <location>
        <begin position="1"/>
        <end position="92"/>
    </location>
</feature>
<comment type="caution">
    <text evidence="2">The sequence shown here is derived from an EMBL/GenBank/DDBJ whole genome shotgun (WGS) entry which is preliminary data.</text>
</comment>
<dbReference type="InterPro" id="IPR007024">
    <property type="entry name" value="BLUF_domain"/>
</dbReference>
<evidence type="ECO:0000313" key="3">
    <source>
        <dbReference type="Proteomes" id="UP000309668"/>
    </source>
</evidence>
<dbReference type="OrthoDB" id="196105at2"/>
<evidence type="ECO:0000313" key="2">
    <source>
        <dbReference type="EMBL" id="TMM48203.1"/>
    </source>
</evidence>
<sequence length="131" mass="14616">MQRIIYVSEAVANLPSDEVFRIIETSSRNNMGEDITGFLLFRAGKFLQLVEGPRGNLDSLLARLHQDPRHHSINILSREPVFERLFPRWRMKRLANGQDAVAALDQAMAAEVGNGSIPAEVRAFLLDSAGD</sequence>
<dbReference type="GO" id="GO:0009882">
    <property type="term" value="F:blue light photoreceptor activity"/>
    <property type="evidence" value="ECO:0007669"/>
    <property type="project" value="InterPro"/>
</dbReference>
<accession>A0A5S3P7J4</accession>
<dbReference type="GO" id="GO:0071949">
    <property type="term" value="F:FAD binding"/>
    <property type="evidence" value="ECO:0007669"/>
    <property type="project" value="InterPro"/>
</dbReference>
<dbReference type="SMART" id="SM01034">
    <property type="entry name" value="BLUF"/>
    <property type="match status" value="1"/>
</dbReference>
<dbReference type="SUPFAM" id="SSF54975">
    <property type="entry name" value="Acylphosphatase/BLUF domain-like"/>
    <property type="match status" value="1"/>
</dbReference>
<dbReference type="Proteomes" id="UP000309668">
    <property type="component" value="Unassembled WGS sequence"/>
</dbReference>
<name>A0A5S3P7J4_9SPHN</name>
<organism evidence="2 3">
    <name type="scientific">Qipengyuania marisflavi</name>
    <dbReference type="NCBI Taxonomy" id="2486356"/>
    <lineage>
        <taxon>Bacteria</taxon>
        <taxon>Pseudomonadati</taxon>
        <taxon>Pseudomonadota</taxon>
        <taxon>Alphaproteobacteria</taxon>
        <taxon>Sphingomonadales</taxon>
        <taxon>Erythrobacteraceae</taxon>
        <taxon>Qipengyuania</taxon>
    </lineage>
</organism>
<keyword evidence="3" id="KW-1185">Reference proteome</keyword>
<evidence type="ECO:0000259" key="1">
    <source>
        <dbReference type="PROSITE" id="PS50925"/>
    </source>
</evidence>
<proteinExistence type="predicted"/>
<reference evidence="2 3" key="1">
    <citation type="submission" date="2019-05" db="EMBL/GenBank/DDBJ databases">
        <title>Erythrobacter marisflavi sp. nov., isolated from isolated from water of an estuary environment.</title>
        <authorList>
            <person name="Yoon J.-H."/>
        </authorList>
    </citation>
    <scope>NUCLEOTIDE SEQUENCE [LARGE SCALE GENOMIC DNA]</scope>
    <source>
        <strain evidence="2 3">KEM-5</strain>
    </source>
</reference>
<dbReference type="InterPro" id="IPR036046">
    <property type="entry name" value="Acylphosphatase-like_dom_sf"/>
</dbReference>
<dbReference type="PROSITE" id="PS50925">
    <property type="entry name" value="BLUF"/>
    <property type="match status" value="1"/>
</dbReference>
<dbReference type="Gene3D" id="3.30.70.100">
    <property type="match status" value="1"/>
</dbReference>
<dbReference type="RefSeq" id="WP_138617651.1">
    <property type="nucleotide sequence ID" value="NZ_VCAO01000003.1"/>
</dbReference>
<protein>
    <submittedName>
        <fullName evidence="2">BLUF domain-containing protein</fullName>
    </submittedName>
</protein>
<dbReference type="AlphaFoldDB" id="A0A5S3P7J4"/>
<dbReference type="EMBL" id="VCAO01000003">
    <property type="protein sequence ID" value="TMM48203.1"/>
    <property type="molecule type" value="Genomic_DNA"/>
</dbReference>
<dbReference type="Pfam" id="PF04940">
    <property type="entry name" value="BLUF"/>
    <property type="match status" value="1"/>
</dbReference>
<gene>
    <name evidence="2" type="ORF">FEV51_07885</name>
</gene>